<dbReference type="InterPro" id="IPR006674">
    <property type="entry name" value="HD_domain"/>
</dbReference>
<dbReference type="Proteomes" id="UP000011922">
    <property type="component" value="Unassembled WGS sequence"/>
</dbReference>
<dbReference type="SMART" id="SM00471">
    <property type="entry name" value="HDc"/>
    <property type="match status" value="1"/>
</dbReference>
<reference evidence="2 3" key="1">
    <citation type="journal article" date="2013" name="Genome Announc.">
        <title>Draft Genome Sequence for Desulfovibrio africanus Strain PCS.</title>
        <authorList>
            <person name="Brown S.D."/>
            <person name="Utturkar S.M."/>
            <person name="Arkin A.P."/>
            <person name="Deutschbauer A.M."/>
            <person name="Elias D.A."/>
            <person name="Hazen T.C."/>
            <person name="Chakraborty R."/>
        </authorList>
    </citation>
    <scope>NUCLEOTIDE SEQUENCE [LARGE SCALE GENOMIC DNA]</scope>
    <source>
        <strain evidence="2 3">PCS</strain>
    </source>
</reference>
<dbReference type="Gene3D" id="1.10.3210.10">
    <property type="entry name" value="Hypothetical protein af1432"/>
    <property type="match status" value="1"/>
</dbReference>
<dbReference type="CDD" id="cd04182">
    <property type="entry name" value="GT_2_like_f"/>
    <property type="match status" value="1"/>
</dbReference>
<dbReference type="RefSeq" id="WP_005986035.1">
    <property type="nucleotide sequence ID" value="NZ_AOSV01000017.1"/>
</dbReference>
<gene>
    <name evidence="2" type="ORF">PCS_01667</name>
</gene>
<name>M5PU42_DESAF</name>
<dbReference type="PANTHER" id="PTHR43777">
    <property type="entry name" value="MOLYBDENUM COFACTOR CYTIDYLYLTRANSFERASE"/>
    <property type="match status" value="1"/>
</dbReference>
<dbReference type="NCBIfam" id="NF045665">
    <property type="entry name" value="NTPtran_DVU1551"/>
    <property type="match status" value="1"/>
</dbReference>
<evidence type="ECO:0000313" key="2">
    <source>
        <dbReference type="EMBL" id="EMG37530.1"/>
    </source>
</evidence>
<dbReference type="EMBL" id="AOSV01000017">
    <property type="protein sequence ID" value="EMG37530.1"/>
    <property type="molecule type" value="Genomic_DNA"/>
</dbReference>
<organism evidence="2 3">
    <name type="scientific">Desulfocurvibacter africanus PCS</name>
    <dbReference type="NCBI Taxonomy" id="1262666"/>
    <lineage>
        <taxon>Bacteria</taxon>
        <taxon>Pseudomonadati</taxon>
        <taxon>Thermodesulfobacteriota</taxon>
        <taxon>Desulfovibrionia</taxon>
        <taxon>Desulfovibrionales</taxon>
        <taxon>Desulfovibrionaceae</taxon>
        <taxon>Desulfocurvibacter</taxon>
    </lineage>
</organism>
<dbReference type="InterPro" id="IPR029044">
    <property type="entry name" value="Nucleotide-diphossugar_trans"/>
</dbReference>
<dbReference type="CDD" id="cd00077">
    <property type="entry name" value="HDc"/>
    <property type="match status" value="1"/>
</dbReference>
<dbReference type="SUPFAM" id="SSF109604">
    <property type="entry name" value="HD-domain/PDEase-like"/>
    <property type="match status" value="1"/>
</dbReference>
<proteinExistence type="predicted"/>
<evidence type="ECO:0000259" key="1">
    <source>
        <dbReference type="SMART" id="SM00471"/>
    </source>
</evidence>
<dbReference type="GO" id="GO:0016779">
    <property type="term" value="F:nucleotidyltransferase activity"/>
    <property type="evidence" value="ECO:0007669"/>
    <property type="project" value="UniProtKB-ARBA"/>
</dbReference>
<comment type="caution">
    <text evidence="2">The sequence shown here is derived from an EMBL/GenBank/DDBJ whole genome shotgun (WGS) entry which is preliminary data.</text>
</comment>
<dbReference type="PATRIC" id="fig|1262666.3.peg.1690"/>
<dbReference type="InterPro" id="IPR003607">
    <property type="entry name" value="HD/PDEase_dom"/>
</dbReference>
<sequence length="371" mass="40236">MADVVALVLAAGLSSRMTGFKPLLDLGGRSSLARTIDLFHAAGVKDVRVVTGHRAAETRAEAVAAGARVIDNSDFRQGMFSSIQAGVRGLPPGAAFLLLPVDIPLVRPGTVRLLLDRHADNPERILHPTYQGERGHPPLLPADLRADILAWGGEGGLMGLLARKEQRALDIPVADSHILLDMDTDRDATALAERLAYLDYPDREECETLLALRPNVNERGLAHSRAVERFASAMAEALLRAGYEPSPDARLVTAAALLHDVAKGLPSHEREGGRILDQLGFPRMARIVEAHRDIDLPEGAPLTEREIVYLADKLAKGQQLVSVEERFEAKLRLHGHDPEAAAAIRGRMARALRMQKRMEAAMGCGLEQLLG</sequence>
<dbReference type="SUPFAM" id="SSF53448">
    <property type="entry name" value="Nucleotide-diphospho-sugar transferases"/>
    <property type="match status" value="1"/>
</dbReference>
<dbReference type="OrthoDB" id="9779263at2"/>
<feature type="domain" description="HD/PDEase" evidence="1">
    <location>
        <begin position="216"/>
        <end position="326"/>
    </location>
</feature>
<dbReference type="InterPro" id="IPR054703">
    <property type="entry name" value="Mop-rel"/>
</dbReference>
<protein>
    <submittedName>
        <fullName evidence="2">Putative MobA-like protein</fullName>
    </submittedName>
</protein>
<dbReference type="Pfam" id="PF01966">
    <property type="entry name" value="HD"/>
    <property type="match status" value="1"/>
</dbReference>
<evidence type="ECO:0000313" key="3">
    <source>
        <dbReference type="Proteomes" id="UP000011922"/>
    </source>
</evidence>
<dbReference type="Gene3D" id="3.90.550.10">
    <property type="entry name" value="Spore Coat Polysaccharide Biosynthesis Protein SpsA, Chain A"/>
    <property type="match status" value="1"/>
</dbReference>
<dbReference type="Pfam" id="PF12804">
    <property type="entry name" value="NTP_transf_3"/>
    <property type="match status" value="1"/>
</dbReference>
<dbReference type="InterPro" id="IPR025877">
    <property type="entry name" value="MobA-like_NTP_Trfase"/>
</dbReference>
<dbReference type="AlphaFoldDB" id="M5PU42"/>
<dbReference type="PANTHER" id="PTHR43777:SF1">
    <property type="entry name" value="MOLYBDENUM COFACTOR CYTIDYLYLTRANSFERASE"/>
    <property type="match status" value="1"/>
</dbReference>
<accession>M5PU42</accession>